<evidence type="ECO:0000256" key="2">
    <source>
        <dbReference type="ARBA" id="ARBA00004835"/>
    </source>
</evidence>
<comment type="pathway">
    <text evidence="2">Cofactor metabolism; pyridoxal 5'-phosphate salvage; pyridoxine 5'-phosphate from pyridoxine: step 1/1.</text>
</comment>
<evidence type="ECO:0000256" key="14">
    <source>
        <dbReference type="ARBA" id="ARBA00048524"/>
    </source>
</evidence>
<comment type="pathway">
    <text evidence="3">Cofactor metabolism; pyridoxal 5'-phosphate salvage; pyridoxal 5'-phosphate from pyridoxal: step 1/1.</text>
</comment>
<protein>
    <recommendedName>
        <fullName evidence="6">Pyridoxal kinase</fullName>
        <ecNumber evidence="5">2.7.1.35</ecNumber>
    </recommendedName>
    <alternativeName>
        <fullName evidence="11">Pyridoxine kinase</fullName>
    </alternativeName>
</protein>
<evidence type="ECO:0000313" key="17">
    <source>
        <dbReference type="RefSeq" id="XP_017776523.1"/>
    </source>
</evidence>
<dbReference type="SUPFAM" id="SSF53613">
    <property type="entry name" value="Ribokinase-like"/>
    <property type="match status" value="1"/>
</dbReference>
<comment type="similarity">
    <text evidence="4">Belongs to the pyridoxine kinase family.</text>
</comment>
<dbReference type="CDD" id="cd01173">
    <property type="entry name" value="pyridoxal_pyridoxamine_kinase"/>
    <property type="match status" value="1"/>
</dbReference>
<evidence type="ECO:0000256" key="3">
    <source>
        <dbReference type="ARBA" id="ARBA00005210"/>
    </source>
</evidence>
<evidence type="ECO:0000256" key="1">
    <source>
        <dbReference type="ARBA" id="ARBA00004750"/>
    </source>
</evidence>
<evidence type="ECO:0000256" key="6">
    <source>
        <dbReference type="ARBA" id="ARBA00018134"/>
    </source>
</evidence>
<comment type="pathway">
    <text evidence="1">Cofactor metabolism; pyridoxal 5'-phosphate salvage; pyridoxamine 5'-phosphate from pyridoxamine: step 1/1.</text>
</comment>
<comment type="catalytic activity">
    <reaction evidence="12">
        <text>pyridoxamine + ATP = pyridoxamine 5'-phosphate + ADP + H(+)</text>
        <dbReference type="Rhea" id="RHEA:25104"/>
        <dbReference type="ChEBI" id="CHEBI:15378"/>
        <dbReference type="ChEBI" id="CHEBI:30616"/>
        <dbReference type="ChEBI" id="CHEBI:57761"/>
        <dbReference type="ChEBI" id="CHEBI:58451"/>
        <dbReference type="ChEBI" id="CHEBI:456216"/>
        <dbReference type="EC" id="2.7.1.35"/>
    </reaction>
    <physiologicalReaction direction="left-to-right" evidence="12">
        <dbReference type="Rhea" id="RHEA:25105"/>
    </physiologicalReaction>
</comment>
<dbReference type="InterPro" id="IPR029056">
    <property type="entry name" value="Ribokinase-like"/>
</dbReference>
<dbReference type="EC" id="2.7.1.35" evidence="5"/>
<dbReference type="PANTHER" id="PTHR10534:SF2">
    <property type="entry name" value="PYRIDOXAL KINASE"/>
    <property type="match status" value="1"/>
</dbReference>
<keyword evidence="10" id="KW-0067">ATP-binding</keyword>
<dbReference type="Pfam" id="PF08543">
    <property type="entry name" value="Phos_pyr_kin"/>
    <property type="match status" value="1"/>
</dbReference>
<keyword evidence="7" id="KW-0808">Transferase</keyword>
<name>A0ABM1MPM3_NICVS</name>
<organism evidence="16 17">
    <name type="scientific">Nicrophorus vespilloides</name>
    <name type="common">Boreal carrion beetle</name>
    <dbReference type="NCBI Taxonomy" id="110193"/>
    <lineage>
        <taxon>Eukaryota</taxon>
        <taxon>Metazoa</taxon>
        <taxon>Ecdysozoa</taxon>
        <taxon>Arthropoda</taxon>
        <taxon>Hexapoda</taxon>
        <taxon>Insecta</taxon>
        <taxon>Pterygota</taxon>
        <taxon>Neoptera</taxon>
        <taxon>Endopterygota</taxon>
        <taxon>Coleoptera</taxon>
        <taxon>Polyphaga</taxon>
        <taxon>Staphyliniformia</taxon>
        <taxon>Silphidae</taxon>
        <taxon>Nicrophorinae</taxon>
        <taxon>Nicrophorus</taxon>
    </lineage>
</organism>
<keyword evidence="16" id="KW-1185">Reference proteome</keyword>
<dbReference type="GeneID" id="108562629"/>
<evidence type="ECO:0000256" key="5">
    <source>
        <dbReference type="ARBA" id="ARBA00012104"/>
    </source>
</evidence>
<evidence type="ECO:0000256" key="10">
    <source>
        <dbReference type="ARBA" id="ARBA00022840"/>
    </source>
</evidence>
<evidence type="ECO:0000256" key="8">
    <source>
        <dbReference type="ARBA" id="ARBA00022741"/>
    </source>
</evidence>
<evidence type="ECO:0000256" key="4">
    <source>
        <dbReference type="ARBA" id="ARBA00008805"/>
    </source>
</evidence>
<proteinExistence type="inferred from homology"/>
<dbReference type="NCBIfam" id="TIGR00687">
    <property type="entry name" value="pyridox_kin"/>
    <property type="match status" value="1"/>
</dbReference>
<reference evidence="17" key="1">
    <citation type="submission" date="2025-08" db="UniProtKB">
        <authorList>
            <consortium name="RefSeq"/>
        </authorList>
    </citation>
    <scope>IDENTIFICATION</scope>
    <source>
        <tissue evidence="17">Whole Larva</tissue>
    </source>
</reference>
<evidence type="ECO:0000256" key="9">
    <source>
        <dbReference type="ARBA" id="ARBA00022777"/>
    </source>
</evidence>
<sequence length="317" mass="35098">MTLSHYLNLVRREIDTPVIRYLMMAQFPRVLSIQSHVVSGYVGNKSATFPLQILGFEVDTINSVQFCNHTGYAAVKGQVLTDKDLGDLVEGLATNNLDTNYSHLLTGYIGSPAFLKRVASLVIDLKAKNKELIYVCDPVMGDNGKMYVPAELLPIYKEVVIPLADILTPNQYEVELLTERKIKTVEDAWKSIDILHDIGCKTVFLSSSELGSEGNLLALASTIKGERKRVIMSIPKLNATFTGTGDLFASLLLAWMYSTDDIQLAMDKTMATIQHVLQKTLKYASVIGISTGSLELKLIQCKEEIQEPKVTVHSKLT</sequence>
<dbReference type="InterPro" id="IPR013749">
    <property type="entry name" value="PM/HMP-P_kinase-1"/>
</dbReference>
<evidence type="ECO:0000256" key="11">
    <source>
        <dbReference type="ARBA" id="ARBA00032808"/>
    </source>
</evidence>
<comment type="catalytic activity">
    <reaction evidence="14">
        <text>pyridoxine + ATP = pyridoxine 5'-phosphate + ADP + H(+)</text>
        <dbReference type="Rhea" id="RHEA:25108"/>
        <dbReference type="ChEBI" id="CHEBI:15378"/>
        <dbReference type="ChEBI" id="CHEBI:16709"/>
        <dbReference type="ChEBI" id="CHEBI:30616"/>
        <dbReference type="ChEBI" id="CHEBI:58589"/>
        <dbReference type="ChEBI" id="CHEBI:456216"/>
        <dbReference type="EC" id="2.7.1.35"/>
    </reaction>
    <physiologicalReaction direction="left-to-right" evidence="14">
        <dbReference type="Rhea" id="RHEA:25109"/>
    </physiologicalReaction>
</comment>
<comment type="catalytic activity">
    <reaction evidence="13">
        <text>pyridoxal + ATP = pyridoxal 5'-phosphate + ADP + H(+)</text>
        <dbReference type="Rhea" id="RHEA:10224"/>
        <dbReference type="ChEBI" id="CHEBI:15378"/>
        <dbReference type="ChEBI" id="CHEBI:17310"/>
        <dbReference type="ChEBI" id="CHEBI:30616"/>
        <dbReference type="ChEBI" id="CHEBI:456216"/>
        <dbReference type="ChEBI" id="CHEBI:597326"/>
        <dbReference type="EC" id="2.7.1.35"/>
    </reaction>
    <physiologicalReaction direction="left-to-right" evidence="13">
        <dbReference type="Rhea" id="RHEA:10225"/>
    </physiologicalReaction>
</comment>
<dbReference type="RefSeq" id="XP_017776523.1">
    <property type="nucleotide sequence ID" value="XM_017921034.1"/>
</dbReference>
<accession>A0ABM1MPM3</accession>
<dbReference type="InterPro" id="IPR004625">
    <property type="entry name" value="PyrdxlKinase"/>
</dbReference>
<evidence type="ECO:0000259" key="15">
    <source>
        <dbReference type="Pfam" id="PF08543"/>
    </source>
</evidence>
<evidence type="ECO:0000256" key="7">
    <source>
        <dbReference type="ARBA" id="ARBA00022679"/>
    </source>
</evidence>
<dbReference type="PANTHER" id="PTHR10534">
    <property type="entry name" value="PYRIDOXAL KINASE"/>
    <property type="match status" value="1"/>
</dbReference>
<evidence type="ECO:0000313" key="16">
    <source>
        <dbReference type="Proteomes" id="UP000695000"/>
    </source>
</evidence>
<gene>
    <name evidence="17" type="primary">LOC108562629</name>
</gene>
<feature type="domain" description="Pyridoxamine kinase/Phosphomethylpyrimidine kinase" evidence="15">
    <location>
        <begin position="98"/>
        <end position="285"/>
    </location>
</feature>
<keyword evidence="8" id="KW-0547">Nucleotide-binding</keyword>
<dbReference type="Gene3D" id="3.40.1190.20">
    <property type="match status" value="1"/>
</dbReference>
<evidence type="ECO:0000256" key="12">
    <source>
        <dbReference type="ARBA" id="ARBA00047310"/>
    </source>
</evidence>
<dbReference type="Proteomes" id="UP000695000">
    <property type="component" value="Unplaced"/>
</dbReference>
<keyword evidence="9 17" id="KW-0418">Kinase</keyword>
<evidence type="ECO:0000256" key="13">
    <source>
        <dbReference type="ARBA" id="ARBA00047377"/>
    </source>
</evidence>
<dbReference type="GO" id="GO:0016301">
    <property type="term" value="F:kinase activity"/>
    <property type="evidence" value="ECO:0007669"/>
    <property type="project" value="UniProtKB-KW"/>
</dbReference>